<organism evidence="11 12">
    <name type="scientific">Pseudoxanthomonas helianthi</name>
    <dbReference type="NCBI Taxonomy" id="1453541"/>
    <lineage>
        <taxon>Bacteria</taxon>
        <taxon>Pseudomonadati</taxon>
        <taxon>Pseudomonadota</taxon>
        <taxon>Gammaproteobacteria</taxon>
        <taxon>Lysobacterales</taxon>
        <taxon>Lysobacteraceae</taxon>
        <taxon>Pseudoxanthomonas</taxon>
    </lineage>
</organism>
<protein>
    <submittedName>
        <fullName evidence="11">TonB-dependent receptor</fullName>
    </submittedName>
</protein>
<dbReference type="GO" id="GO:0015344">
    <property type="term" value="F:siderophore uptake transmembrane transporter activity"/>
    <property type="evidence" value="ECO:0007669"/>
    <property type="project" value="TreeGrafter"/>
</dbReference>
<feature type="domain" description="TonB-dependent transporter Oar-like beta-barrel" evidence="10">
    <location>
        <begin position="336"/>
        <end position="596"/>
    </location>
</feature>
<sequence length="1035" mass="113349">MRQKCLIVAIGSLLAAGTVHGQSTVGSIYGQVPAGEGQTIVIHNTATGATREIAVGSNGRYTAAQLPVGTYTVTLQRDGKVVQTQENVVLRVGQGENVSFAGGGDNVQQLDQVTVRGSRAAIDVTSVDSRTVLTSEQLKALPLARSAEAAALLAPGVVPGTTAASGRFGAPLSSFGGASVVENVYYVNGFNTTDPNQGQGGLTLPYGAIDQEEIYTGGYSAKYGRSEGGVLNILGKSGTNEWKFGGTAVFFPSWSRADQTDLYYSHLPMNAFGTPTAQAAQTGMLYSPRSENESSTQTYDAYIGGPILRDRLFFFVAAEQSNTDGHSVGSVTSDTYTESSSENRKLYAKINWNITDNHLLELTGDYNNIDSTSTQYHYDFLNRKRGDVKPNSQSDGTNGGRFWAAKYTGYLTDTLTLSAQYGKMDLKSETIPVGLDTTNAFVGSPEFQNPAYNGGTPIRSQQTRSSIAAPGEFNTKNWRIDLNWVLGAHTLNFGVDRLDSTAVDINSSLPTGPGYSWSYGHTDSPTIPLNPNIGVPATADYPNGASGYYVTKNVRRTGGDLYTYQQAEYLEDNWQVTDRLLLTLGIRHDSYRNENTHHDTYVEQNNLWQPRFGFSWDAHGDSSLKVFGNLGRYDMNQPLSSDGWLANSALNTQQYYTYSGIDSNGVPTGLTQMTEPVSINGSYGQSPDFHLIYAKDLKPQAQDELILGFVKALDSHNTFGAKFTHRELRSVIDDFCNGTNADGGPDFDGKAMGHFDKAEAMGIEVDYEGDPWCRQINPGIDNVIVVKDTSGVYHDVPMTAAEMGFPKLKRKYNGLNFFVEHAFDGKWYGKFDYTWSRAYGNSEGQSQTRSDSIGGTQQTDWDNPAVMVNANGPYGYDHTHQIKLFGYYQLNREWQVSGNLTMVSGGPKYCLGKYGPDQTKPYGYGGFYWCDGQWTLNSEGSLVPVPGTGQPTPPGKKGRLGWNNSINLGVHYRPAFADHKLGFHFDVFNLLNEQTALNRNWNYSPDNPQSGWPMYEMPTNTQAPRSARFSITYDY</sequence>
<gene>
    <name evidence="11" type="ORF">J5837_12705</name>
</gene>
<keyword evidence="4" id="KW-0812">Transmembrane</keyword>
<keyword evidence="8" id="KW-0732">Signal</keyword>
<feature type="signal peptide" evidence="8">
    <location>
        <begin position="1"/>
        <end position="21"/>
    </location>
</feature>
<dbReference type="RefSeq" id="WP_210537143.1">
    <property type="nucleotide sequence ID" value="NZ_JAGKTC010000003.1"/>
</dbReference>
<keyword evidence="11" id="KW-0675">Receptor</keyword>
<evidence type="ECO:0000313" key="12">
    <source>
        <dbReference type="Proteomes" id="UP000673447"/>
    </source>
</evidence>
<evidence type="ECO:0000256" key="4">
    <source>
        <dbReference type="ARBA" id="ARBA00022692"/>
    </source>
</evidence>
<evidence type="ECO:0000256" key="2">
    <source>
        <dbReference type="ARBA" id="ARBA00022448"/>
    </source>
</evidence>
<proteinExistence type="predicted"/>
<feature type="domain" description="TonB-dependent transporter Oar-like beta-barrel" evidence="10">
    <location>
        <begin position="597"/>
        <end position="907"/>
    </location>
</feature>
<dbReference type="PANTHER" id="PTHR30069">
    <property type="entry name" value="TONB-DEPENDENT OUTER MEMBRANE RECEPTOR"/>
    <property type="match status" value="1"/>
</dbReference>
<evidence type="ECO:0000256" key="1">
    <source>
        <dbReference type="ARBA" id="ARBA00004571"/>
    </source>
</evidence>
<dbReference type="GO" id="GO:0030246">
    <property type="term" value="F:carbohydrate binding"/>
    <property type="evidence" value="ECO:0007669"/>
    <property type="project" value="InterPro"/>
</dbReference>
<dbReference type="SUPFAM" id="SSF56935">
    <property type="entry name" value="Porins"/>
    <property type="match status" value="1"/>
</dbReference>
<evidence type="ECO:0000256" key="5">
    <source>
        <dbReference type="ARBA" id="ARBA00023136"/>
    </source>
</evidence>
<dbReference type="Pfam" id="PF13620">
    <property type="entry name" value="CarboxypepD_reg"/>
    <property type="match status" value="1"/>
</dbReference>
<keyword evidence="12" id="KW-1185">Reference proteome</keyword>
<feature type="domain" description="TonB-dependent receptor plug" evidence="9">
    <location>
        <begin position="128"/>
        <end position="228"/>
    </location>
</feature>
<evidence type="ECO:0000256" key="3">
    <source>
        <dbReference type="ARBA" id="ARBA00022452"/>
    </source>
</evidence>
<dbReference type="Pfam" id="PF07715">
    <property type="entry name" value="Plug"/>
    <property type="match status" value="1"/>
</dbReference>
<dbReference type="Gene3D" id="2.60.40.1120">
    <property type="entry name" value="Carboxypeptidase-like, regulatory domain"/>
    <property type="match status" value="1"/>
</dbReference>
<evidence type="ECO:0000313" key="11">
    <source>
        <dbReference type="EMBL" id="MBP3985267.1"/>
    </source>
</evidence>
<dbReference type="PANTHER" id="PTHR30069:SF46">
    <property type="entry name" value="OAR PROTEIN"/>
    <property type="match status" value="1"/>
</dbReference>
<dbReference type="InterPro" id="IPR057601">
    <property type="entry name" value="Oar-like_b-barrel"/>
</dbReference>
<evidence type="ECO:0000256" key="6">
    <source>
        <dbReference type="ARBA" id="ARBA00023237"/>
    </source>
</evidence>
<keyword evidence="6" id="KW-0998">Cell outer membrane</keyword>
<dbReference type="AlphaFoldDB" id="A0A940X502"/>
<dbReference type="InterPro" id="IPR039426">
    <property type="entry name" value="TonB-dep_rcpt-like"/>
</dbReference>
<comment type="subcellular location">
    <subcellularLocation>
        <location evidence="1">Cell outer membrane</location>
        <topology evidence="1">Multi-pass membrane protein</topology>
    </subcellularLocation>
</comment>
<dbReference type="EMBL" id="JAGKTC010000003">
    <property type="protein sequence ID" value="MBP3985267.1"/>
    <property type="molecule type" value="Genomic_DNA"/>
</dbReference>
<dbReference type="InterPro" id="IPR012910">
    <property type="entry name" value="Plug_dom"/>
</dbReference>
<dbReference type="SUPFAM" id="SSF49452">
    <property type="entry name" value="Starch-binding domain-like"/>
    <property type="match status" value="1"/>
</dbReference>
<accession>A0A940X502</accession>
<evidence type="ECO:0000259" key="10">
    <source>
        <dbReference type="Pfam" id="PF25183"/>
    </source>
</evidence>
<reference evidence="11" key="2">
    <citation type="submission" date="2021-03" db="EMBL/GenBank/DDBJ databases">
        <authorList>
            <person name="Cao W."/>
        </authorList>
    </citation>
    <scope>NUCLEOTIDE SEQUENCE</scope>
    <source>
        <strain evidence="11">110414</strain>
    </source>
</reference>
<evidence type="ECO:0000256" key="8">
    <source>
        <dbReference type="SAM" id="SignalP"/>
    </source>
</evidence>
<dbReference type="Gene3D" id="2.170.130.10">
    <property type="entry name" value="TonB-dependent receptor, plug domain"/>
    <property type="match status" value="1"/>
</dbReference>
<keyword evidence="2" id="KW-0813">Transport</keyword>
<dbReference type="Proteomes" id="UP000673447">
    <property type="component" value="Unassembled WGS sequence"/>
</dbReference>
<evidence type="ECO:0000259" key="9">
    <source>
        <dbReference type="Pfam" id="PF07715"/>
    </source>
</evidence>
<dbReference type="InterPro" id="IPR036942">
    <property type="entry name" value="Beta-barrel_TonB_sf"/>
</dbReference>
<feature type="chain" id="PRO_5037114666" evidence="8">
    <location>
        <begin position="22"/>
        <end position="1035"/>
    </location>
</feature>
<keyword evidence="5" id="KW-0472">Membrane</keyword>
<dbReference type="Pfam" id="PF25183">
    <property type="entry name" value="OMP_b-brl_4"/>
    <property type="match status" value="2"/>
</dbReference>
<comment type="caution">
    <text evidence="11">The sequence shown here is derived from an EMBL/GenBank/DDBJ whole genome shotgun (WGS) entry which is preliminary data.</text>
</comment>
<keyword evidence="3" id="KW-1134">Transmembrane beta strand</keyword>
<dbReference type="GO" id="GO:0009279">
    <property type="term" value="C:cell outer membrane"/>
    <property type="evidence" value="ECO:0007669"/>
    <property type="project" value="UniProtKB-SubCell"/>
</dbReference>
<reference evidence="11" key="1">
    <citation type="journal article" date="2016" name="Int. J. Syst. Evol. Microbiol.">
        <title>Pseudoxanthomonas helianthi sp. nov., isolated from roots of Jerusalem artichoke (Helianthus tuberosus).</title>
        <authorList>
            <person name="Kittiwongwattana C."/>
            <person name="Thawai C."/>
        </authorList>
    </citation>
    <scope>NUCLEOTIDE SEQUENCE</scope>
    <source>
        <strain evidence="11">110414</strain>
    </source>
</reference>
<feature type="region of interest" description="Disordered" evidence="7">
    <location>
        <begin position="842"/>
        <end position="861"/>
    </location>
</feature>
<dbReference type="InterPro" id="IPR013784">
    <property type="entry name" value="Carb-bd-like_fold"/>
</dbReference>
<dbReference type="GO" id="GO:0044718">
    <property type="term" value="P:siderophore transmembrane transport"/>
    <property type="evidence" value="ECO:0007669"/>
    <property type="project" value="TreeGrafter"/>
</dbReference>
<evidence type="ECO:0000256" key="7">
    <source>
        <dbReference type="SAM" id="MobiDB-lite"/>
    </source>
</evidence>
<name>A0A940X502_9GAMM</name>
<dbReference type="Gene3D" id="2.40.170.20">
    <property type="entry name" value="TonB-dependent receptor, beta-barrel domain"/>
    <property type="match status" value="1"/>
</dbReference>
<dbReference type="InterPro" id="IPR037066">
    <property type="entry name" value="Plug_dom_sf"/>
</dbReference>